<gene>
    <name evidence="3" type="ORF">BKCO1_2900031</name>
</gene>
<dbReference type="RefSeq" id="XP_020129842.1">
    <property type="nucleotide sequence ID" value="XM_020273789.1"/>
</dbReference>
<dbReference type="Proteomes" id="UP000183809">
    <property type="component" value="Unassembled WGS sequence"/>
</dbReference>
<dbReference type="Pfam" id="PF05794">
    <property type="entry name" value="Tcp11"/>
    <property type="match status" value="1"/>
</dbReference>
<reference evidence="3 4" key="1">
    <citation type="submission" date="2016-10" db="EMBL/GenBank/DDBJ databases">
        <title>Proteomics and genomics reveal pathogen-plant mechanisms compatible with a hemibiotrophic lifestyle of Diplodia corticola.</title>
        <authorList>
            <person name="Fernandes I."/>
            <person name="De Jonge R."/>
            <person name="Van De Peer Y."/>
            <person name="Devreese B."/>
            <person name="Alves A."/>
            <person name="Esteves A.C."/>
        </authorList>
    </citation>
    <scope>NUCLEOTIDE SEQUENCE [LARGE SCALE GENOMIC DNA]</scope>
    <source>
        <strain evidence="3 4">CBS 112549</strain>
    </source>
</reference>
<organism evidence="3 4">
    <name type="scientific">Diplodia corticola</name>
    <dbReference type="NCBI Taxonomy" id="236234"/>
    <lineage>
        <taxon>Eukaryota</taxon>
        <taxon>Fungi</taxon>
        <taxon>Dikarya</taxon>
        <taxon>Ascomycota</taxon>
        <taxon>Pezizomycotina</taxon>
        <taxon>Dothideomycetes</taxon>
        <taxon>Dothideomycetes incertae sedis</taxon>
        <taxon>Botryosphaeriales</taxon>
        <taxon>Botryosphaeriaceae</taxon>
        <taxon>Diplodia</taxon>
    </lineage>
</organism>
<sequence length="786" mass="87854">MTANYRKGLERQGTNPDRPSRSMASQTQDKSRRGSYIGSAADSSDQPSLRYSSVPGPTSERTARAVQQQQQQQQQPPAKPAPATAKGETYHRRPELMNVRRKRSGSEFREEGFCDDEQEKEARKAPALEADKAHVTDADILSDLCQWIEMSTAGSTKGTRLAHSFASASSHPPITKHSLSELDIGAIINNPKLRHDVNFDRELHFRPNFDGAKGKFKLKTAEEYWNALAAELELYTFLFNGAPSVTLRKGATWPRVIQIAQRRIPLMFDTIRDIIKSLVPERDQSRVDEQLDTKMLMQQIEKGVCDLVSVAKWLSHLLKAHCAPVRDEWVDKMVEQIDLGTRGGSGRSLVNGLRELLGILEAMKLDVANHQIRHLRALLIEDTINFEQKYHLDRISRRRILVERSQCWFAQHAITCRSIPADRHVRDRGLRVIVRGLLSLLTSSDRQGSFPETFYLDFDRLRLLRAEFRDQVYLGVATDTFKSLLRRTGFARSVPNTHVQALREAVSAIVVVNEVAGTNSNQHWLVNIDNISVEIVRHALSLCGAASNYDADLVDATAERLRHLIRPEFGMVFHEQANAMRESLAARVTKSTESFVSSSPVDIFNSLIASPAASTVCATSNHEEPEGPEAEYLDDIARRITHIAVLHWRIWGTIVYSQTTAFTTLMRNPVPETSHSSSISSTETMLDVNASAASWTDDGLETPSTTSSPDPQQQQHTLHQQNLPQRRARRWSSANERRPPTTSSAEPGAAALSAPPSQQDGSDGQSDDQSSGNAGSGLERLVYRQR</sequence>
<evidence type="ECO:0000256" key="2">
    <source>
        <dbReference type="SAM" id="MobiDB-lite"/>
    </source>
</evidence>
<feature type="compositionally biased region" description="Polar residues" evidence="2">
    <location>
        <begin position="41"/>
        <end position="60"/>
    </location>
</feature>
<dbReference type="GO" id="GO:0010737">
    <property type="term" value="P:protein kinase A signaling"/>
    <property type="evidence" value="ECO:0007669"/>
    <property type="project" value="TreeGrafter"/>
</dbReference>
<feature type="compositionally biased region" description="Polar residues" evidence="2">
    <location>
        <begin position="12"/>
        <end position="28"/>
    </location>
</feature>
<proteinExistence type="inferred from homology"/>
<comment type="similarity">
    <text evidence="1">Belongs to the TCP11 family.</text>
</comment>
<feature type="compositionally biased region" description="Low complexity" evidence="2">
    <location>
        <begin position="67"/>
        <end position="86"/>
    </location>
</feature>
<keyword evidence="4" id="KW-1185">Reference proteome</keyword>
<feature type="compositionally biased region" description="Low complexity" evidence="2">
    <location>
        <begin position="702"/>
        <end position="725"/>
    </location>
</feature>
<evidence type="ECO:0000313" key="4">
    <source>
        <dbReference type="Proteomes" id="UP000183809"/>
    </source>
</evidence>
<protein>
    <submittedName>
        <fullName evidence="3">Camp-mediated signaling protein</fullName>
    </submittedName>
</protein>
<dbReference type="PANTHER" id="PTHR12832:SF11">
    <property type="entry name" value="LD23868P"/>
    <property type="match status" value="1"/>
</dbReference>
<feature type="compositionally biased region" description="Basic and acidic residues" evidence="2">
    <location>
        <begin position="120"/>
        <end position="129"/>
    </location>
</feature>
<name>A0A1J9QX45_9PEZI</name>
<evidence type="ECO:0000313" key="3">
    <source>
        <dbReference type="EMBL" id="OJD33582.1"/>
    </source>
</evidence>
<dbReference type="OrthoDB" id="276323at2759"/>
<feature type="region of interest" description="Disordered" evidence="2">
    <location>
        <begin position="695"/>
        <end position="786"/>
    </location>
</feature>
<dbReference type="AlphaFoldDB" id="A0A1J9QX45"/>
<evidence type="ECO:0000256" key="1">
    <source>
        <dbReference type="ARBA" id="ARBA00010954"/>
    </source>
</evidence>
<dbReference type="PANTHER" id="PTHR12832">
    <property type="entry name" value="TESTIS-SPECIFIC PROTEIN PBS13 T-COMPLEX 11"/>
    <property type="match status" value="1"/>
</dbReference>
<dbReference type="InterPro" id="IPR008862">
    <property type="entry name" value="Tcp11"/>
</dbReference>
<feature type="compositionally biased region" description="Low complexity" evidence="2">
    <location>
        <begin position="757"/>
        <end position="777"/>
    </location>
</feature>
<dbReference type="EMBL" id="MNUE01000029">
    <property type="protein sequence ID" value="OJD33582.1"/>
    <property type="molecule type" value="Genomic_DNA"/>
</dbReference>
<accession>A0A1J9QX45</accession>
<feature type="region of interest" description="Disordered" evidence="2">
    <location>
        <begin position="1"/>
        <end position="129"/>
    </location>
</feature>
<dbReference type="GeneID" id="31014050"/>
<comment type="caution">
    <text evidence="3">The sequence shown here is derived from an EMBL/GenBank/DDBJ whole genome shotgun (WGS) entry which is preliminary data.</text>
</comment>